<evidence type="ECO:0000313" key="2">
    <source>
        <dbReference type="Proteomes" id="UP000708208"/>
    </source>
</evidence>
<organism evidence="1 2">
    <name type="scientific">Allacma fusca</name>
    <dbReference type="NCBI Taxonomy" id="39272"/>
    <lineage>
        <taxon>Eukaryota</taxon>
        <taxon>Metazoa</taxon>
        <taxon>Ecdysozoa</taxon>
        <taxon>Arthropoda</taxon>
        <taxon>Hexapoda</taxon>
        <taxon>Collembola</taxon>
        <taxon>Symphypleona</taxon>
        <taxon>Sminthuridae</taxon>
        <taxon>Allacma</taxon>
    </lineage>
</organism>
<accession>A0A8J2JFR4</accession>
<name>A0A8J2JFR4_9HEXA</name>
<comment type="caution">
    <text evidence="1">The sequence shown here is derived from an EMBL/GenBank/DDBJ whole genome shotgun (WGS) entry which is preliminary data.</text>
</comment>
<protein>
    <submittedName>
        <fullName evidence="1">Uncharacterized protein</fullName>
    </submittedName>
</protein>
<keyword evidence="2" id="KW-1185">Reference proteome</keyword>
<dbReference type="Proteomes" id="UP000708208">
    <property type="component" value="Unassembled WGS sequence"/>
</dbReference>
<reference evidence="1" key="1">
    <citation type="submission" date="2021-06" db="EMBL/GenBank/DDBJ databases">
        <authorList>
            <person name="Hodson N. C."/>
            <person name="Mongue J. A."/>
            <person name="Jaron S. K."/>
        </authorList>
    </citation>
    <scope>NUCLEOTIDE SEQUENCE</scope>
</reference>
<gene>
    <name evidence="1" type="ORF">AFUS01_LOCUS8681</name>
</gene>
<evidence type="ECO:0000313" key="1">
    <source>
        <dbReference type="EMBL" id="CAG7719350.1"/>
    </source>
</evidence>
<dbReference type="AlphaFoldDB" id="A0A8J2JFR4"/>
<dbReference type="EMBL" id="CAJVCH010060693">
    <property type="protein sequence ID" value="CAG7719350.1"/>
    <property type="molecule type" value="Genomic_DNA"/>
</dbReference>
<proteinExistence type="predicted"/>
<sequence>MRQIVLIRGRSESQMTGIGCTRTKYFIDRGSHERSVDGFASSFFQWNVNSFFLLRWYKLNKAAAINLDGLVKSGMCGSSIFISIQSIS</sequence>